<keyword evidence="1" id="KW-0812">Transmembrane</keyword>
<dbReference type="InterPro" id="IPR032675">
    <property type="entry name" value="LRR_dom_sf"/>
</dbReference>
<dbReference type="Proteomes" id="UP000479293">
    <property type="component" value="Unassembled WGS sequence"/>
</dbReference>
<keyword evidence="1" id="KW-0472">Membrane</keyword>
<dbReference type="SUPFAM" id="SSF52047">
    <property type="entry name" value="RNI-like"/>
    <property type="match status" value="1"/>
</dbReference>
<dbReference type="GO" id="GO:0020037">
    <property type="term" value="F:heme binding"/>
    <property type="evidence" value="ECO:0007669"/>
    <property type="project" value="InterPro"/>
</dbReference>
<proteinExistence type="predicted"/>
<organism evidence="3 4">
    <name type="scientific">Salmonirosea aquatica</name>
    <dbReference type="NCBI Taxonomy" id="2654236"/>
    <lineage>
        <taxon>Bacteria</taxon>
        <taxon>Pseudomonadati</taxon>
        <taxon>Bacteroidota</taxon>
        <taxon>Cytophagia</taxon>
        <taxon>Cytophagales</taxon>
        <taxon>Spirosomataceae</taxon>
        <taxon>Salmonirosea</taxon>
    </lineage>
</organism>
<dbReference type="GO" id="GO:0009055">
    <property type="term" value="F:electron transfer activity"/>
    <property type="evidence" value="ECO:0007669"/>
    <property type="project" value="InterPro"/>
</dbReference>
<feature type="transmembrane region" description="Helical" evidence="1">
    <location>
        <begin position="88"/>
        <end position="105"/>
    </location>
</feature>
<accession>A0A7C9BI50</accession>
<dbReference type="PANTHER" id="PTHR35889:SF3">
    <property type="entry name" value="F-BOX DOMAIN-CONTAINING PROTEIN"/>
    <property type="match status" value="1"/>
</dbReference>
<dbReference type="Gene3D" id="3.80.10.10">
    <property type="entry name" value="Ribonuclease Inhibitor"/>
    <property type="match status" value="1"/>
</dbReference>
<feature type="transmembrane region" description="Helical" evidence="1">
    <location>
        <begin position="52"/>
        <end position="76"/>
    </location>
</feature>
<feature type="domain" description="Cytochrome C Planctomycete-type" evidence="2">
    <location>
        <begin position="197"/>
        <end position="254"/>
    </location>
</feature>
<feature type="transmembrane region" description="Helical" evidence="1">
    <location>
        <begin position="117"/>
        <end position="136"/>
    </location>
</feature>
<evidence type="ECO:0000313" key="4">
    <source>
        <dbReference type="Proteomes" id="UP000479293"/>
    </source>
</evidence>
<name>A0A7C9BI50_9BACT</name>
<dbReference type="Pfam" id="PF07635">
    <property type="entry name" value="PSCyt1"/>
    <property type="match status" value="1"/>
</dbReference>
<dbReference type="PANTHER" id="PTHR35889">
    <property type="entry name" value="CYCLOINULO-OLIGOSACCHARIDE FRUCTANOTRANSFERASE-RELATED"/>
    <property type="match status" value="1"/>
</dbReference>
<gene>
    <name evidence="3" type="ORF">GBK04_09185</name>
</gene>
<dbReference type="InterPro" id="IPR036909">
    <property type="entry name" value="Cyt_c-like_dom_sf"/>
</dbReference>
<dbReference type="EMBL" id="WHLY01000002">
    <property type="protein sequence ID" value="MPR33535.1"/>
    <property type="molecule type" value="Genomic_DNA"/>
</dbReference>
<keyword evidence="4" id="KW-1185">Reference proteome</keyword>
<dbReference type="SUPFAM" id="SSF46626">
    <property type="entry name" value="Cytochrome c"/>
    <property type="match status" value="1"/>
</dbReference>
<reference evidence="3 4" key="1">
    <citation type="submission" date="2019-10" db="EMBL/GenBank/DDBJ databases">
        <title>Draft Genome Sequence of Cytophagaceae sp. SJW1-29.</title>
        <authorList>
            <person name="Choi A."/>
        </authorList>
    </citation>
    <scope>NUCLEOTIDE SEQUENCE [LARGE SCALE GENOMIC DNA]</scope>
    <source>
        <strain evidence="3 4">SJW1-29</strain>
    </source>
</reference>
<evidence type="ECO:0000259" key="2">
    <source>
        <dbReference type="Pfam" id="PF07635"/>
    </source>
</evidence>
<keyword evidence="1" id="KW-1133">Transmembrane helix</keyword>
<protein>
    <submittedName>
        <fullName evidence="3">Ribonuclease inhibitor</fullName>
    </submittedName>
</protein>
<dbReference type="InterPro" id="IPR011429">
    <property type="entry name" value="Cyt_c_Planctomycete-type"/>
</dbReference>
<comment type="caution">
    <text evidence="3">The sequence shown here is derived from an EMBL/GenBank/DDBJ whole genome shotgun (WGS) entry which is preliminary data.</text>
</comment>
<evidence type="ECO:0000256" key="1">
    <source>
        <dbReference type="SAM" id="Phobius"/>
    </source>
</evidence>
<sequence>MLSTLLLQVSDWAMFFGRFHPVLVHLPIGFLLLAAFLAIGRRFGKIHVHETTLSVILFWSAVSATLACGAGYLLSLGGGYEEELLDEHMWQGLGVAAFAWIAWAVKSEAFAHRIPFGPAFYLPAFGLATVLTMVAGHHGGSLTHGDGYLTAYTPEPFRSLAGIPPRQEQLTEIKPIANVPEAVVYRDIVQPILSVHCTQCHNATKKKGDLRMDTFEYLTKGGENGVVFVAGKSTESELLKRCLLPLDNDDHMPPIGKPQLSDNQIALLTWWIDQGAPVDKKVAELKSDDKIKPALASLSEGENAGGAGYKPTGSPVLSLKVPEPDEKAVQSLESLNLLVTPVASEQNLIEVSAVNAPEFSDAQVPLLTPLSSQIVWLKLGSTSITDPAITEISKLKNLNKLHLEYTGITDAGLKNLKNLPYLEYLNLIGTKVTDSGLQSLASLKAIKNVYVWKSAVTEAGIVQLRKVRPDLNIVTGLDETTVAAFLKAGKADSTRVSGKPTP</sequence>
<evidence type="ECO:0000313" key="3">
    <source>
        <dbReference type="EMBL" id="MPR33535.1"/>
    </source>
</evidence>
<dbReference type="RefSeq" id="WP_152758858.1">
    <property type="nucleotide sequence ID" value="NZ_WHLY01000002.1"/>
</dbReference>
<feature type="transmembrane region" description="Helical" evidence="1">
    <location>
        <begin position="20"/>
        <end position="40"/>
    </location>
</feature>
<dbReference type="AlphaFoldDB" id="A0A7C9BI50"/>